<accession>A0A1X2LCG0</accession>
<sequence>MDSRCWHDWCISAPPAEPAPLTLKQWNALGDAPRRSHIKQLRRWLRQCYFETTQFNAVTKRLNAIVEFNSETLPGAKQIAVITGPNTIGKSAFVMNWARQCYLGWTEHASVAAGGYPVWYPTPDVECDLCPVVIFNLQEDAQVKALESQVLDFHRLPSDSTAHATTRSAIKAVIRHRAQVVVIDDVNLLRTEWGRTRPVLDHIKFLNTVLGETNASLVLVGANLLGGGLLNDPQIQGRSKTILVTQYEIDEPDEQRAWQRVIRDIEKQLLPHLPAGRPGMLYRDLAGEIWFRTQGYFQDLKELICEATLAATDDGTHRIVRAHLDAVTLSDRAELRRREMMDREGLLKAVKKNAGSKTRTAKTSSTAEDVPPSLKRSENRRSGQPGRSSSTSDRRPASAAGASRSENSR</sequence>
<protein>
    <recommendedName>
        <fullName evidence="4">AAA+ ATPase domain-containing protein</fullName>
    </recommendedName>
</protein>
<organism evidence="2 3">
    <name type="scientific">Mycolicibacterium vulneris</name>
    <dbReference type="NCBI Taxonomy" id="547163"/>
    <lineage>
        <taxon>Bacteria</taxon>
        <taxon>Bacillati</taxon>
        <taxon>Actinomycetota</taxon>
        <taxon>Actinomycetes</taxon>
        <taxon>Mycobacteriales</taxon>
        <taxon>Mycobacteriaceae</taxon>
        <taxon>Mycolicibacterium</taxon>
    </lineage>
</organism>
<dbReference type="EMBL" id="NCXM01000003">
    <property type="protein sequence ID" value="OSC31658.1"/>
    <property type="molecule type" value="Genomic_DNA"/>
</dbReference>
<gene>
    <name evidence="2" type="ORF">B8W69_04305</name>
</gene>
<evidence type="ECO:0000313" key="2">
    <source>
        <dbReference type="EMBL" id="OSC31658.1"/>
    </source>
</evidence>
<reference evidence="2 3" key="1">
    <citation type="submission" date="2017-04" db="EMBL/GenBank/DDBJ databases">
        <title>The new phylogeny of genus Mycobacterium.</title>
        <authorList>
            <person name="Tortoli E."/>
            <person name="Trovato A."/>
            <person name="Cirillo D.M."/>
        </authorList>
    </citation>
    <scope>NUCLEOTIDE SEQUENCE [LARGE SCALE GENOMIC DNA]</scope>
    <source>
        <strain evidence="2 3">DSM 45247</strain>
    </source>
</reference>
<keyword evidence="3" id="KW-1185">Reference proteome</keyword>
<feature type="compositionally biased region" description="Low complexity" evidence="1">
    <location>
        <begin position="397"/>
        <end position="409"/>
    </location>
</feature>
<dbReference type="AlphaFoldDB" id="A0A1X2LCG0"/>
<dbReference type="Gene3D" id="3.40.50.300">
    <property type="entry name" value="P-loop containing nucleotide triphosphate hydrolases"/>
    <property type="match status" value="1"/>
</dbReference>
<evidence type="ECO:0000256" key="1">
    <source>
        <dbReference type="SAM" id="MobiDB-lite"/>
    </source>
</evidence>
<name>A0A1X2LCG0_9MYCO</name>
<comment type="caution">
    <text evidence="2">The sequence shown here is derived from an EMBL/GenBank/DDBJ whole genome shotgun (WGS) entry which is preliminary data.</text>
</comment>
<feature type="region of interest" description="Disordered" evidence="1">
    <location>
        <begin position="346"/>
        <end position="409"/>
    </location>
</feature>
<evidence type="ECO:0000313" key="3">
    <source>
        <dbReference type="Proteomes" id="UP000242320"/>
    </source>
</evidence>
<dbReference type="RefSeq" id="WP_085288722.1">
    <property type="nucleotide sequence ID" value="NZ_NCXM01000003.1"/>
</dbReference>
<dbReference type="Proteomes" id="UP000242320">
    <property type="component" value="Unassembled WGS sequence"/>
</dbReference>
<dbReference type="OrthoDB" id="4711350at2"/>
<dbReference type="SUPFAM" id="SSF52540">
    <property type="entry name" value="P-loop containing nucleoside triphosphate hydrolases"/>
    <property type="match status" value="1"/>
</dbReference>
<feature type="compositionally biased region" description="Low complexity" evidence="1">
    <location>
        <begin position="356"/>
        <end position="367"/>
    </location>
</feature>
<evidence type="ECO:0008006" key="4">
    <source>
        <dbReference type="Google" id="ProtNLM"/>
    </source>
</evidence>
<dbReference type="InterPro" id="IPR027417">
    <property type="entry name" value="P-loop_NTPase"/>
</dbReference>
<proteinExistence type="predicted"/>
<dbReference type="Pfam" id="PF05621">
    <property type="entry name" value="TniB"/>
    <property type="match status" value="1"/>
</dbReference>
<dbReference type="InterPro" id="IPR008868">
    <property type="entry name" value="TniB"/>
</dbReference>